<keyword evidence="4" id="KW-1185">Reference proteome</keyword>
<feature type="region of interest" description="Disordered" evidence="2">
    <location>
        <begin position="494"/>
        <end position="516"/>
    </location>
</feature>
<dbReference type="AlphaFoldDB" id="A0AA38PLA0"/>
<evidence type="ECO:0000256" key="2">
    <source>
        <dbReference type="SAM" id="MobiDB-lite"/>
    </source>
</evidence>
<comment type="caution">
    <text evidence="3">The sequence shown here is derived from an EMBL/GenBank/DDBJ whole genome shotgun (WGS) entry which is preliminary data.</text>
</comment>
<feature type="region of interest" description="Disordered" evidence="2">
    <location>
        <begin position="559"/>
        <end position="624"/>
    </location>
</feature>
<proteinExistence type="predicted"/>
<dbReference type="EMBL" id="MU805942">
    <property type="protein sequence ID" value="KAJ3845034.1"/>
    <property type="molecule type" value="Genomic_DNA"/>
</dbReference>
<feature type="compositionally biased region" description="Polar residues" evidence="2">
    <location>
        <begin position="611"/>
        <end position="620"/>
    </location>
</feature>
<organism evidence="3 4">
    <name type="scientific">Lentinula raphanica</name>
    <dbReference type="NCBI Taxonomy" id="153919"/>
    <lineage>
        <taxon>Eukaryota</taxon>
        <taxon>Fungi</taxon>
        <taxon>Dikarya</taxon>
        <taxon>Basidiomycota</taxon>
        <taxon>Agaricomycotina</taxon>
        <taxon>Agaricomycetes</taxon>
        <taxon>Agaricomycetidae</taxon>
        <taxon>Agaricales</taxon>
        <taxon>Marasmiineae</taxon>
        <taxon>Omphalotaceae</taxon>
        <taxon>Lentinula</taxon>
    </lineage>
</organism>
<name>A0AA38PLA0_9AGAR</name>
<feature type="compositionally biased region" description="Basic and acidic residues" evidence="2">
    <location>
        <begin position="432"/>
        <end position="458"/>
    </location>
</feature>
<feature type="region of interest" description="Disordered" evidence="2">
    <location>
        <begin position="118"/>
        <end position="138"/>
    </location>
</feature>
<dbReference type="Proteomes" id="UP001163846">
    <property type="component" value="Unassembled WGS sequence"/>
</dbReference>
<feature type="compositionally biased region" description="Pro residues" evidence="2">
    <location>
        <begin position="567"/>
        <end position="576"/>
    </location>
</feature>
<sequence length="707" mass="78842">MQHTSSPRLSLKLQSLSTSSDFLTLHSTSDIGTPLSLQLTPTTPRPTTAPTHVRRKTYAGELAVATRATIHDYEERIALLESQNSRFSVELNATQNALADEREDRRIERQSLIMPSTLSSRSSAQIDFHQGTDEQSELDYERKLRTEILDTLKKIRAQNMTLSQSLRESQENHASLSSVLEAEKREKEELQEEMKELAHKNFTLYEHNKLLVGRDNILQEEISSLMTKSQADDWMRSVLEEELRKQRSKQGSSDDDSYNSHDTHPSPEVSPLAITLEHQGPLRAQLVATRDELHIARRCLEVSESKRQELESRVGILQRNMSQCLDSSAQALEVERELRAEVERYARDLEEEILRLKDDLEQFKNQGEAQKPIAAVDLFSQSFGNVVEVGKPSTDAVALLRPRLPQHIVCGDVQNIAVEVTNVTLSPIATDERVHDSKAQAQKGRVEHPARTRDRESLRIQQLRRSSMKKMPSALSSLALPTIASDSPLVQSMITTPSATSRRTTTSTDGVDTASVSVQYVDSGPSTEERHHTKRESVVLKPLQLGSADKVYKRSHLRPMSGVIPSPIIPPVPPSSPKDNRAVHETRRHRFRIDSADSANRSSSPTSASSTLVGPSSASDSTDKEKFSLMVPSLSKKPSFDVGLKTTTTTLILDIRAEREHSLLADPIVSHNGRTQPTSVHMRRASKVLAGIAKRTGIGLSEDWLVV</sequence>
<evidence type="ECO:0000313" key="4">
    <source>
        <dbReference type="Proteomes" id="UP001163846"/>
    </source>
</evidence>
<accession>A0AA38PLA0</accession>
<feature type="region of interest" description="Disordered" evidence="2">
    <location>
        <begin position="432"/>
        <end position="474"/>
    </location>
</feature>
<feature type="region of interest" description="Disordered" evidence="2">
    <location>
        <begin position="242"/>
        <end position="269"/>
    </location>
</feature>
<protein>
    <submittedName>
        <fullName evidence="3">Uncharacterized protein</fullName>
    </submittedName>
</protein>
<reference evidence="3" key="1">
    <citation type="submission" date="2022-08" db="EMBL/GenBank/DDBJ databases">
        <authorList>
            <consortium name="DOE Joint Genome Institute"/>
            <person name="Min B."/>
            <person name="Riley R."/>
            <person name="Sierra-Patev S."/>
            <person name="Naranjo-Ortiz M."/>
            <person name="Looney B."/>
            <person name="Konkel Z."/>
            <person name="Slot J.C."/>
            <person name="Sakamoto Y."/>
            <person name="Steenwyk J.L."/>
            <person name="Rokas A."/>
            <person name="Carro J."/>
            <person name="Camarero S."/>
            <person name="Ferreira P."/>
            <person name="Molpeceres G."/>
            <person name="Ruiz-Duenas F.J."/>
            <person name="Serrano A."/>
            <person name="Henrissat B."/>
            <person name="Drula E."/>
            <person name="Hughes K.W."/>
            <person name="Mata J.L."/>
            <person name="Ishikawa N.K."/>
            <person name="Vargas-Isla R."/>
            <person name="Ushijima S."/>
            <person name="Smith C.A."/>
            <person name="Ahrendt S."/>
            <person name="Andreopoulos W."/>
            <person name="He G."/>
            <person name="Labutti K."/>
            <person name="Lipzen A."/>
            <person name="Ng V."/>
            <person name="Sandor L."/>
            <person name="Barry K."/>
            <person name="Martinez A.T."/>
            <person name="Xiao Y."/>
            <person name="Gibbons J.G."/>
            <person name="Terashima K."/>
            <person name="Hibbett D.S."/>
            <person name="Grigoriev I.V."/>
        </authorList>
    </citation>
    <scope>NUCLEOTIDE SEQUENCE</scope>
    <source>
        <strain evidence="3">TFB9207</strain>
    </source>
</reference>
<keyword evidence="1" id="KW-0175">Coiled coil</keyword>
<evidence type="ECO:0000313" key="3">
    <source>
        <dbReference type="EMBL" id="KAJ3845034.1"/>
    </source>
</evidence>
<feature type="coiled-coil region" evidence="1">
    <location>
        <begin position="152"/>
        <end position="200"/>
    </location>
</feature>
<evidence type="ECO:0000256" key="1">
    <source>
        <dbReference type="SAM" id="Coils"/>
    </source>
</evidence>
<gene>
    <name evidence="3" type="ORF">F5878DRAFT_600353</name>
</gene>
<feature type="compositionally biased region" description="Low complexity" evidence="2">
    <location>
        <begin position="495"/>
        <end position="516"/>
    </location>
</feature>
<feature type="coiled-coil region" evidence="1">
    <location>
        <begin position="300"/>
        <end position="366"/>
    </location>
</feature>
<feature type="compositionally biased region" description="Low complexity" evidence="2">
    <location>
        <begin position="596"/>
        <end position="610"/>
    </location>
</feature>
<feature type="coiled-coil region" evidence="1">
    <location>
        <begin position="63"/>
        <end position="90"/>
    </location>
</feature>